<accession>A0AAJ1CJA3</accession>
<proteinExistence type="predicted"/>
<comment type="caution">
    <text evidence="1">The sequence shown here is derived from an EMBL/GenBank/DDBJ whole genome shotgun (WGS) entry which is preliminary data.</text>
</comment>
<reference evidence="1" key="1">
    <citation type="submission" date="2022-06" db="EMBL/GenBank/DDBJ databases">
        <title>Isolation of gut microbiota from human fecal samples.</title>
        <authorList>
            <person name="Pamer E.G."/>
            <person name="Barat B."/>
            <person name="Waligurski E."/>
            <person name="Medina S."/>
            <person name="Paddock L."/>
            <person name="Mostad J."/>
        </authorList>
    </citation>
    <scope>NUCLEOTIDE SEQUENCE</scope>
    <source>
        <strain evidence="1">DFI.6.22</strain>
    </source>
</reference>
<dbReference type="EMBL" id="JANGBQ010000045">
    <property type="protein sequence ID" value="MCQ5084165.1"/>
    <property type="molecule type" value="Genomic_DNA"/>
</dbReference>
<evidence type="ECO:0000313" key="1">
    <source>
        <dbReference type="EMBL" id="MCQ5084165.1"/>
    </source>
</evidence>
<sequence>MKSEKAKQYLLKVVTPIAMMYPDCPGECDIKLIEAKRAIELAEQEAEERMRAKAIEAYCQDCGCRVENKCGIESNSCIAFRAFIQKLNENEND</sequence>
<protein>
    <submittedName>
        <fullName evidence="1">Uncharacterized protein</fullName>
    </submittedName>
</protein>
<gene>
    <name evidence="1" type="ORF">NE651_14875</name>
</gene>
<dbReference type="Proteomes" id="UP001205035">
    <property type="component" value="Unassembled WGS sequence"/>
</dbReference>
<evidence type="ECO:0000313" key="2">
    <source>
        <dbReference type="Proteomes" id="UP001205035"/>
    </source>
</evidence>
<organism evidence="1 2">
    <name type="scientific">Alistipes onderdonkii</name>
    <dbReference type="NCBI Taxonomy" id="328813"/>
    <lineage>
        <taxon>Bacteria</taxon>
        <taxon>Pseudomonadati</taxon>
        <taxon>Bacteroidota</taxon>
        <taxon>Bacteroidia</taxon>
        <taxon>Bacteroidales</taxon>
        <taxon>Rikenellaceae</taxon>
        <taxon>Alistipes</taxon>
    </lineage>
</organism>
<name>A0AAJ1CJA3_9BACT</name>
<dbReference type="AlphaFoldDB" id="A0AAJ1CJA3"/>
<dbReference type="RefSeq" id="WP_256166637.1">
    <property type="nucleotide sequence ID" value="NZ_JANGBQ010000045.1"/>
</dbReference>